<feature type="binding site" evidence="11">
    <location>
        <position position="461"/>
    </location>
    <ligand>
        <name>ATP</name>
        <dbReference type="ChEBI" id="CHEBI:30616"/>
    </ligand>
</feature>
<dbReference type="InterPro" id="IPR036412">
    <property type="entry name" value="HAD-like_sf"/>
</dbReference>
<evidence type="ECO:0000256" key="6">
    <source>
        <dbReference type="ARBA" id="ARBA00022967"/>
    </source>
</evidence>
<dbReference type="InterPro" id="IPR006539">
    <property type="entry name" value="P-type_ATPase_IV"/>
</dbReference>
<evidence type="ECO:0000313" key="14">
    <source>
        <dbReference type="Ensembl" id="ENSNVIP00000031843.1"/>
    </source>
</evidence>
<keyword evidence="5 11" id="KW-0067">ATP-binding</keyword>
<dbReference type="PANTHER" id="PTHR24092">
    <property type="entry name" value="PROBABLE PHOSPHOLIPID-TRANSPORTING ATPASE"/>
    <property type="match status" value="1"/>
</dbReference>
<comment type="cofactor">
    <cofactor evidence="1 12">
        <name>Mg(2+)</name>
        <dbReference type="ChEBI" id="CHEBI:18420"/>
    </cofactor>
</comment>
<dbReference type="Ensembl" id="ENSNVIT00000036903.1">
    <property type="protein sequence ID" value="ENSNVIP00000031843.1"/>
    <property type="gene ID" value="ENSNVIG00000024509.1"/>
</dbReference>
<comment type="catalytic activity">
    <reaction evidence="9 13">
        <text>ATP + H2O + phospholipidSide 1 = ADP + phosphate + phospholipidSide 2.</text>
        <dbReference type="EC" id="7.6.2.1"/>
    </reaction>
</comment>
<dbReference type="GO" id="GO:0048666">
    <property type="term" value="P:neuron development"/>
    <property type="evidence" value="ECO:0007669"/>
    <property type="project" value="TreeGrafter"/>
</dbReference>
<reference evidence="14" key="2">
    <citation type="submission" date="2025-09" db="UniProtKB">
        <authorList>
            <consortium name="Ensembl"/>
        </authorList>
    </citation>
    <scope>IDENTIFICATION</scope>
</reference>
<feature type="binding site" evidence="11">
    <location>
        <position position="381"/>
    </location>
    <ligand>
        <name>ATP</name>
        <dbReference type="ChEBI" id="CHEBI:30616"/>
    </ligand>
</feature>
<reference evidence="14" key="1">
    <citation type="submission" date="2025-08" db="UniProtKB">
        <authorList>
            <consortium name="Ensembl"/>
        </authorList>
    </citation>
    <scope>IDENTIFICATION</scope>
</reference>
<dbReference type="SUPFAM" id="SSF81660">
    <property type="entry name" value="Metal cation-transporting ATPase, ATP-binding domain N"/>
    <property type="match status" value="1"/>
</dbReference>
<feature type="binding site" evidence="11">
    <location>
        <position position="543"/>
    </location>
    <ligand>
        <name>ATP</name>
        <dbReference type="ChEBI" id="CHEBI:30616"/>
    </ligand>
</feature>
<evidence type="ECO:0000256" key="5">
    <source>
        <dbReference type="ARBA" id="ARBA00022840"/>
    </source>
</evidence>
<dbReference type="Pfam" id="PF13246">
    <property type="entry name" value="Cation_ATPase"/>
    <property type="match status" value="1"/>
</dbReference>
<dbReference type="InterPro" id="IPR023214">
    <property type="entry name" value="HAD_sf"/>
</dbReference>
<evidence type="ECO:0000313" key="15">
    <source>
        <dbReference type="Proteomes" id="UP000694425"/>
    </source>
</evidence>
<dbReference type="GO" id="GO:0045332">
    <property type="term" value="P:phospholipid translocation"/>
    <property type="evidence" value="ECO:0007669"/>
    <property type="project" value="TreeGrafter"/>
</dbReference>
<dbReference type="GeneTree" id="ENSGT00940000165049"/>
<keyword evidence="15" id="KW-1185">Reference proteome</keyword>
<keyword evidence="7 13" id="KW-1133">Transmembrane helix</keyword>
<keyword evidence="12 13" id="KW-0460">Magnesium</keyword>
<dbReference type="PROSITE" id="PS00154">
    <property type="entry name" value="ATPASE_E1_E2"/>
    <property type="match status" value="1"/>
</dbReference>
<comment type="caution">
    <text evidence="13">Lacks conserved residue(s) required for the propagation of feature annotation.</text>
</comment>
<feature type="transmembrane region" description="Helical" evidence="13">
    <location>
        <begin position="107"/>
        <end position="128"/>
    </location>
</feature>
<comment type="similarity">
    <text evidence="2 13">Belongs to the cation transport ATPase (P-type) (TC 3.A.3) family. Type IV subfamily.</text>
</comment>
<feature type="binding site" evidence="11">
    <location>
        <position position="293"/>
    </location>
    <ligand>
        <name>ATP</name>
        <dbReference type="ChEBI" id="CHEBI:30616"/>
    </ligand>
</feature>
<dbReference type="GO" id="GO:0016887">
    <property type="term" value="F:ATP hydrolysis activity"/>
    <property type="evidence" value="ECO:0007669"/>
    <property type="project" value="InterPro"/>
</dbReference>
<keyword evidence="12" id="KW-0479">Metal-binding</keyword>
<feature type="binding site" evidence="11">
    <location>
        <position position="463"/>
    </location>
    <ligand>
        <name>ATP</name>
        <dbReference type="ChEBI" id="CHEBI:30616"/>
    </ligand>
</feature>
<evidence type="ECO:0000256" key="4">
    <source>
        <dbReference type="ARBA" id="ARBA00022741"/>
    </source>
</evidence>
<keyword evidence="3 13" id="KW-0812">Transmembrane</keyword>
<evidence type="ECO:0000256" key="12">
    <source>
        <dbReference type="PIRSR" id="PIRSR606539-3"/>
    </source>
</evidence>
<dbReference type="AlphaFoldDB" id="A0A8C7C5R1"/>
<feature type="active site" description="4-aspartylphosphate intermediate" evidence="10">
    <location>
        <position position="208"/>
    </location>
</feature>
<dbReference type="SUPFAM" id="SSF56784">
    <property type="entry name" value="HAD-like"/>
    <property type="match status" value="1"/>
</dbReference>
<dbReference type="GO" id="GO:0140326">
    <property type="term" value="F:ATPase-coupled intramembrane lipid transporter activity"/>
    <property type="evidence" value="ECO:0007669"/>
    <property type="project" value="UniProtKB-EC"/>
</dbReference>
<dbReference type="GO" id="GO:0005802">
    <property type="term" value="C:trans-Golgi network"/>
    <property type="evidence" value="ECO:0007669"/>
    <property type="project" value="TreeGrafter"/>
</dbReference>
<dbReference type="InterPro" id="IPR023299">
    <property type="entry name" value="ATPase_P-typ_cyto_dom_N"/>
</dbReference>
<evidence type="ECO:0000256" key="10">
    <source>
        <dbReference type="PIRSR" id="PIRSR606539-1"/>
    </source>
</evidence>
<dbReference type="PANTHER" id="PTHR24092:SF59">
    <property type="entry name" value="PHOSPHOLIPID-TRANSPORTING ATPASE"/>
    <property type="match status" value="1"/>
</dbReference>
<feature type="binding site" evidence="12">
    <location>
        <position position="210"/>
    </location>
    <ligand>
        <name>Mg(2+)</name>
        <dbReference type="ChEBI" id="CHEBI:18420"/>
    </ligand>
</feature>
<dbReference type="InterPro" id="IPR018303">
    <property type="entry name" value="ATPase_P-typ_P_site"/>
</dbReference>
<name>A0A8C7C5R1_NEOVI</name>
<dbReference type="NCBIfam" id="TIGR01652">
    <property type="entry name" value="ATPase-Plipid"/>
    <property type="match status" value="1"/>
</dbReference>
<organism evidence="14 15">
    <name type="scientific">Neovison vison</name>
    <name type="common">American mink</name>
    <name type="synonym">Mustela vison</name>
    <dbReference type="NCBI Taxonomy" id="452646"/>
    <lineage>
        <taxon>Eukaryota</taxon>
        <taxon>Metazoa</taxon>
        <taxon>Chordata</taxon>
        <taxon>Craniata</taxon>
        <taxon>Vertebrata</taxon>
        <taxon>Euteleostomi</taxon>
        <taxon>Mammalia</taxon>
        <taxon>Eutheria</taxon>
        <taxon>Laurasiatheria</taxon>
        <taxon>Carnivora</taxon>
        <taxon>Caniformia</taxon>
        <taxon>Musteloidea</taxon>
        <taxon>Mustelidae</taxon>
        <taxon>Mustelinae</taxon>
        <taxon>Neogale</taxon>
    </lineage>
</organism>
<keyword evidence="4 11" id="KW-0547">Nucleotide-binding</keyword>
<dbReference type="SUPFAM" id="SSF81665">
    <property type="entry name" value="Calcium ATPase, transmembrane domain M"/>
    <property type="match status" value="1"/>
</dbReference>
<feature type="binding site" evidence="11">
    <location>
        <position position="462"/>
    </location>
    <ligand>
        <name>ATP</name>
        <dbReference type="ChEBI" id="CHEBI:30616"/>
    </ligand>
</feature>
<evidence type="ECO:0000256" key="3">
    <source>
        <dbReference type="ARBA" id="ARBA00022692"/>
    </source>
</evidence>
<accession>A0A8C7C5R1</accession>
<feature type="transmembrane region" description="Helical" evidence="13">
    <location>
        <begin position="143"/>
        <end position="165"/>
    </location>
</feature>
<feature type="binding site" evidence="11">
    <location>
        <position position="209"/>
    </location>
    <ligand>
        <name>ATP</name>
        <dbReference type="ChEBI" id="CHEBI:30616"/>
    </ligand>
</feature>
<evidence type="ECO:0000256" key="13">
    <source>
        <dbReference type="RuleBase" id="RU362033"/>
    </source>
</evidence>
<comment type="subcellular location">
    <subcellularLocation>
        <location evidence="13">Membrane</location>
        <topology evidence="13">Multi-pass membrane protein</topology>
    </subcellularLocation>
</comment>
<dbReference type="GO" id="GO:0005886">
    <property type="term" value="C:plasma membrane"/>
    <property type="evidence" value="ECO:0007669"/>
    <property type="project" value="TreeGrafter"/>
</dbReference>
<protein>
    <recommendedName>
        <fullName evidence="13">Phospholipid-transporting ATPase</fullName>
        <ecNumber evidence="13">7.6.2.1</ecNumber>
    </recommendedName>
</protein>
<feature type="binding site" evidence="11">
    <location>
        <position position="348"/>
    </location>
    <ligand>
        <name>ATP</name>
        <dbReference type="ChEBI" id="CHEBI:30616"/>
    </ligand>
</feature>
<evidence type="ECO:0000256" key="2">
    <source>
        <dbReference type="ARBA" id="ARBA00008109"/>
    </source>
</evidence>
<evidence type="ECO:0000256" key="7">
    <source>
        <dbReference type="ARBA" id="ARBA00022989"/>
    </source>
</evidence>
<feature type="binding site" evidence="11">
    <location>
        <position position="208"/>
    </location>
    <ligand>
        <name>ATP</name>
        <dbReference type="ChEBI" id="CHEBI:30616"/>
    </ligand>
</feature>
<dbReference type="Gene3D" id="3.40.50.1000">
    <property type="entry name" value="HAD superfamily/HAD-like"/>
    <property type="match status" value="1"/>
</dbReference>
<keyword evidence="8 13" id="KW-0472">Membrane</keyword>
<dbReference type="EC" id="7.6.2.1" evidence="13"/>
<dbReference type="Proteomes" id="UP000694425">
    <property type="component" value="Unplaced"/>
</dbReference>
<dbReference type="InterPro" id="IPR023298">
    <property type="entry name" value="ATPase_P-typ_TM_dom_sf"/>
</dbReference>
<dbReference type="GO" id="GO:0000287">
    <property type="term" value="F:magnesium ion binding"/>
    <property type="evidence" value="ECO:0007669"/>
    <property type="project" value="UniProtKB-UniRule"/>
</dbReference>
<dbReference type="GO" id="GO:0005524">
    <property type="term" value="F:ATP binding"/>
    <property type="evidence" value="ECO:0007669"/>
    <property type="project" value="UniProtKB-UniRule"/>
</dbReference>
<evidence type="ECO:0000256" key="1">
    <source>
        <dbReference type="ARBA" id="ARBA00001946"/>
    </source>
</evidence>
<dbReference type="InterPro" id="IPR001757">
    <property type="entry name" value="P_typ_ATPase"/>
</dbReference>
<feature type="binding site" evidence="12">
    <location>
        <position position="208"/>
    </location>
    <ligand>
        <name>Mg(2+)</name>
        <dbReference type="ChEBI" id="CHEBI:18420"/>
    </ligand>
</feature>
<dbReference type="Gene3D" id="3.40.1110.10">
    <property type="entry name" value="Calcium-transporting ATPase, cytoplasmic domain N"/>
    <property type="match status" value="1"/>
</dbReference>
<keyword evidence="6 13" id="KW-1278">Translocase</keyword>
<proteinExistence type="inferred from homology"/>
<sequence>MPLNNLLAKEAILMEIGKYLDFTTSNLDGETNLKIRQALSETAEMQTEKQLSSLSGKIECEGPNRHFNTFVGTLYLNDKRYRLSHLKHFFKMENKISNVEKVTNVQILVLFLLLLAMSLVSCVGAILWNEWVVRRYHFGGFDLLVFIILYHNLIPISLLVTLEIVKYIQAMFINWDEDMHYRGNDVYAMARTSNLNEELGQVKYLFSDKTGTLTCNIMTFKKCTIAGIIYGLSPSIITESCEFNDPRLLYNFESGHPTKDYIKEFLTLLCVCHTVVPERDGNNIIYQASSPDEAALVKGVKNLGFVFTARTPTSVTIEVVSSVLCTCNRKRMSVIVRTPTGNLRLYCKGADTVIYERLSEDSHFMKETLTHLEYFAKDGLRTLCVAYADLSEEEYQQWLIQYKKASTVIQDRMQSLEECYENIEKKFLLLGATAIEDRLQARVPETITTLLKANIRIWVLTGDKQETAINIGNRSNKVLENLDGQATQLAITRHCEALGTQLSKENDLALIIDGETLKYALHSEIKRSFLNLALSCRAVLCCR</sequence>
<dbReference type="FunFam" id="3.40.1110.10:FF:000126">
    <property type="entry name" value="Phospholipid-transporting ATPase"/>
    <property type="match status" value="1"/>
</dbReference>
<dbReference type="NCBIfam" id="TIGR01494">
    <property type="entry name" value="ATPase_P-type"/>
    <property type="match status" value="1"/>
</dbReference>
<evidence type="ECO:0000256" key="9">
    <source>
        <dbReference type="ARBA" id="ARBA00034036"/>
    </source>
</evidence>
<evidence type="ECO:0000256" key="8">
    <source>
        <dbReference type="ARBA" id="ARBA00023136"/>
    </source>
</evidence>
<feature type="binding site" evidence="11">
    <location>
        <position position="210"/>
    </location>
    <ligand>
        <name>ATP</name>
        <dbReference type="ChEBI" id="CHEBI:30616"/>
    </ligand>
</feature>
<evidence type="ECO:0000256" key="11">
    <source>
        <dbReference type="PIRSR" id="PIRSR606539-2"/>
    </source>
</evidence>